<keyword evidence="15" id="KW-1185">Reference proteome</keyword>
<keyword evidence="9 12" id="KW-1133">Transmembrane helix</keyword>
<keyword evidence="7" id="KW-0479">Metal-binding</keyword>
<evidence type="ECO:0000259" key="13">
    <source>
        <dbReference type="Pfam" id="PF03264"/>
    </source>
</evidence>
<dbReference type="InterPro" id="IPR005126">
    <property type="entry name" value="NapC/NirT_cyt_c_N"/>
</dbReference>
<evidence type="ECO:0000313" key="15">
    <source>
        <dbReference type="Proteomes" id="UP001060414"/>
    </source>
</evidence>
<dbReference type="EMBL" id="CP092109">
    <property type="protein sequence ID" value="UWZ78014.1"/>
    <property type="molecule type" value="Genomic_DNA"/>
</dbReference>
<evidence type="ECO:0000256" key="12">
    <source>
        <dbReference type="SAM" id="Phobius"/>
    </source>
</evidence>
<evidence type="ECO:0000256" key="5">
    <source>
        <dbReference type="ARBA" id="ARBA00022617"/>
    </source>
</evidence>
<evidence type="ECO:0000256" key="10">
    <source>
        <dbReference type="ARBA" id="ARBA00023004"/>
    </source>
</evidence>
<feature type="transmembrane region" description="Helical" evidence="12">
    <location>
        <begin position="20"/>
        <end position="41"/>
    </location>
</feature>
<dbReference type="Gene3D" id="1.10.3820.10">
    <property type="entry name" value="Di-heme elbow motif domain"/>
    <property type="match status" value="1"/>
</dbReference>
<dbReference type="Pfam" id="PF03264">
    <property type="entry name" value="Cytochrom_NNT"/>
    <property type="match status" value="1"/>
</dbReference>
<dbReference type="PANTHER" id="PTHR30333:SF1">
    <property type="entry name" value="CYTOCHROME C-TYPE PROTEIN NAPC"/>
    <property type="match status" value="1"/>
</dbReference>
<accession>A0ABY5ZHT8</accession>
<reference evidence="14" key="1">
    <citation type="journal article" date="2022" name="Environ. Microbiol.">
        <title>Geoalkalibacter halelectricus SAP #1 sp. nov. possessing extracellular electron transfer and mineral#reducing capabilities from a haloalkaline environment.</title>
        <authorList>
            <person name="Yadav S."/>
            <person name="Singh R."/>
            <person name="Sundharam S.S."/>
            <person name="Chaudhary S."/>
            <person name="Krishnamurthi S."/>
            <person name="Patil S.A."/>
        </authorList>
    </citation>
    <scope>NUCLEOTIDE SEQUENCE</scope>
    <source>
        <strain evidence="14">SAP-1</strain>
    </source>
</reference>
<evidence type="ECO:0000256" key="6">
    <source>
        <dbReference type="ARBA" id="ARBA00022692"/>
    </source>
</evidence>
<feature type="domain" description="NapC/NirT cytochrome c N-terminal" evidence="13">
    <location>
        <begin position="110"/>
        <end position="195"/>
    </location>
</feature>
<dbReference type="InterPro" id="IPR051174">
    <property type="entry name" value="Cytochrome_c-type_ET"/>
</dbReference>
<name>A0ABY5ZHT8_9BACT</name>
<dbReference type="Proteomes" id="UP001060414">
    <property type="component" value="Chromosome"/>
</dbReference>
<evidence type="ECO:0000256" key="9">
    <source>
        <dbReference type="ARBA" id="ARBA00022989"/>
    </source>
</evidence>
<proteinExistence type="inferred from homology"/>
<evidence type="ECO:0000256" key="3">
    <source>
        <dbReference type="ARBA" id="ARBA00022448"/>
    </source>
</evidence>
<dbReference type="SUPFAM" id="SSF48695">
    <property type="entry name" value="Multiheme cytochromes"/>
    <property type="match status" value="1"/>
</dbReference>
<comment type="similarity">
    <text evidence="2">Belongs to the NapC/NirT/NrfH family.</text>
</comment>
<evidence type="ECO:0000256" key="7">
    <source>
        <dbReference type="ARBA" id="ARBA00022723"/>
    </source>
</evidence>
<evidence type="ECO:0000256" key="11">
    <source>
        <dbReference type="ARBA" id="ARBA00023136"/>
    </source>
</evidence>
<dbReference type="RefSeq" id="WP_260746362.1">
    <property type="nucleotide sequence ID" value="NZ_CP092109.1"/>
</dbReference>
<organism evidence="14 15">
    <name type="scientific">Geoalkalibacter halelectricus</name>
    <dbReference type="NCBI Taxonomy" id="2847045"/>
    <lineage>
        <taxon>Bacteria</taxon>
        <taxon>Pseudomonadati</taxon>
        <taxon>Thermodesulfobacteriota</taxon>
        <taxon>Desulfuromonadia</taxon>
        <taxon>Desulfuromonadales</taxon>
        <taxon>Geoalkalibacteraceae</taxon>
        <taxon>Geoalkalibacter</taxon>
    </lineage>
</organism>
<keyword evidence="10" id="KW-0408">Iron</keyword>
<keyword evidence="8" id="KW-0249">Electron transport</keyword>
<keyword evidence="6 12" id="KW-0812">Transmembrane</keyword>
<evidence type="ECO:0000256" key="4">
    <source>
        <dbReference type="ARBA" id="ARBA00022475"/>
    </source>
</evidence>
<keyword evidence="3" id="KW-0813">Transport</keyword>
<dbReference type="PANTHER" id="PTHR30333">
    <property type="entry name" value="CYTOCHROME C-TYPE PROTEIN"/>
    <property type="match status" value="1"/>
</dbReference>
<evidence type="ECO:0000256" key="1">
    <source>
        <dbReference type="ARBA" id="ARBA00004236"/>
    </source>
</evidence>
<keyword evidence="11 12" id="KW-0472">Membrane</keyword>
<evidence type="ECO:0000313" key="14">
    <source>
        <dbReference type="EMBL" id="UWZ78014.1"/>
    </source>
</evidence>
<protein>
    <submittedName>
        <fullName evidence="14">NapC/NirT family cytochrome c</fullName>
    </submittedName>
</protein>
<feature type="transmembrane region" description="Helical" evidence="12">
    <location>
        <begin position="53"/>
        <end position="78"/>
    </location>
</feature>
<dbReference type="InterPro" id="IPR036280">
    <property type="entry name" value="Multihaem_cyt_sf"/>
</dbReference>
<sequence length="487" mass="55501">MKSLTSIVTHFAKGITHSRVSLIGAMMVTVIFPFLLGAIFYDMIWGIQNTYVAALIYMVLGPGFIAGLILVFLGLFFFKGKEEVRLFTLEYLRDYFTDPAKFSRLRKLVFFAVFLTCINIFIMGLLAYRGYHYMESNAFCGQFCHTVMSPEYTAYQNSPHSRVACVECHIGAGADWFVKSKITGAYQLLAVMLDTFPRPIPTPLHDLRPATETCAECHRPEKFHGNRLVVNDHFDEDEQNTHRKNVLLMKIGSAGDRTTSPHGIHWHVSEDNLITYKASPDRTVIPEVTLHRPDGTKVVYRTPDAEEVLAQLGPNVVERTMDCIDCHNRPTHIYKMPGPALDRKMLEGIIPQELPYIKRKAMEVIQRDYASHDEARGAIATELNNWYRQNYADFIAANPGMLEQAIAGVQAAYLENVFPEMRITWGTYVDHISHTDDFSFEIGCIRCHNDMHETETGEYISMDCTICHEVLAQDEVRPQILKNMGFY</sequence>
<dbReference type="InterPro" id="IPR038266">
    <property type="entry name" value="NapC/NirT_cytc_sf"/>
</dbReference>
<comment type="subcellular location">
    <subcellularLocation>
        <location evidence="1">Cell membrane</location>
    </subcellularLocation>
</comment>
<keyword evidence="4" id="KW-1003">Cell membrane</keyword>
<gene>
    <name evidence="14" type="ORF">L9S41_09900</name>
</gene>
<feature type="transmembrane region" description="Helical" evidence="12">
    <location>
        <begin position="108"/>
        <end position="128"/>
    </location>
</feature>
<keyword evidence="5" id="KW-0349">Heme</keyword>
<evidence type="ECO:0000256" key="8">
    <source>
        <dbReference type="ARBA" id="ARBA00022982"/>
    </source>
</evidence>
<evidence type="ECO:0000256" key="2">
    <source>
        <dbReference type="ARBA" id="ARBA00007395"/>
    </source>
</evidence>